<evidence type="ECO:0000313" key="1">
    <source>
        <dbReference type="EMBL" id="RRT74354.1"/>
    </source>
</evidence>
<organism evidence="1 2">
    <name type="scientific">Ensete ventricosum</name>
    <name type="common">Abyssinian banana</name>
    <name type="synonym">Musa ensete</name>
    <dbReference type="NCBI Taxonomy" id="4639"/>
    <lineage>
        <taxon>Eukaryota</taxon>
        <taxon>Viridiplantae</taxon>
        <taxon>Streptophyta</taxon>
        <taxon>Embryophyta</taxon>
        <taxon>Tracheophyta</taxon>
        <taxon>Spermatophyta</taxon>
        <taxon>Magnoliopsida</taxon>
        <taxon>Liliopsida</taxon>
        <taxon>Zingiberales</taxon>
        <taxon>Musaceae</taxon>
        <taxon>Ensete</taxon>
    </lineage>
</organism>
<proteinExistence type="predicted"/>
<dbReference type="Proteomes" id="UP000287651">
    <property type="component" value="Unassembled WGS sequence"/>
</dbReference>
<reference evidence="1 2" key="1">
    <citation type="journal article" date="2014" name="Agronomy (Basel)">
        <title>A Draft Genome Sequence for Ensete ventricosum, the Drought-Tolerant Tree Against Hunger.</title>
        <authorList>
            <person name="Harrison J."/>
            <person name="Moore K.A."/>
            <person name="Paszkiewicz K."/>
            <person name="Jones T."/>
            <person name="Grant M."/>
            <person name="Ambacheew D."/>
            <person name="Muzemil S."/>
            <person name="Studholme D.J."/>
        </authorList>
    </citation>
    <scope>NUCLEOTIDE SEQUENCE [LARGE SCALE GENOMIC DNA]</scope>
</reference>
<accession>A0A427ADQ2</accession>
<sequence length="147" mass="16834">MAGAGGNNNDTVVCQRYRRKGRRGHRVATSCRGCGRARLERESTTRRLQWKGGHWRCHRLLWSLRGDRMWDGASCCLRMLCKGCCKAMRDRGGCGLSVENEGDGRGSIGGRWRHQVEEEGMCLHEVAIRSKRSCSEDRQWDRCFDTK</sequence>
<dbReference type="AlphaFoldDB" id="A0A427ADQ2"/>
<dbReference type="EMBL" id="AMZH03002798">
    <property type="protein sequence ID" value="RRT74354.1"/>
    <property type="molecule type" value="Genomic_DNA"/>
</dbReference>
<name>A0A427ADQ2_ENSVE</name>
<evidence type="ECO:0000313" key="2">
    <source>
        <dbReference type="Proteomes" id="UP000287651"/>
    </source>
</evidence>
<gene>
    <name evidence="1" type="ORF">B296_00005166</name>
</gene>
<comment type="caution">
    <text evidence="1">The sequence shown here is derived from an EMBL/GenBank/DDBJ whole genome shotgun (WGS) entry which is preliminary data.</text>
</comment>
<protein>
    <submittedName>
        <fullName evidence="1">Uncharacterized protein</fullName>
    </submittedName>
</protein>